<accession>A0A1T4XWL4</accession>
<dbReference type="NCBIfam" id="TIGR00099">
    <property type="entry name" value="Cof-subfamily"/>
    <property type="match status" value="1"/>
</dbReference>
<sequence>MKYKMIAIDMDGTLLNDNKEVSQNNKSAIKRASELGVKIVVCTGRIFTSARFYASLIETPAPIVASNGAYIREKDENRIIYKKAIDKDLLYKLVDIIQSFGIYPHLYTTEKIYTKKLINFSSNYDKWNRMVPENERVKIVIVKDFKETIENEEILKVALATDDIEKLNILRQKICNEFSLSIVSSYYNNLEIMTEGVSKGNAVKILAENFKINRDEVICIGDNENDISMIEYAGLGVAMGNATESLKSVSDYVTDTNERDGVAKVINKFIIEC</sequence>
<dbReference type="Pfam" id="PF08282">
    <property type="entry name" value="Hydrolase_3"/>
    <property type="match status" value="1"/>
</dbReference>
<dbReference type="Proteomes" id="UP000190105">
    <property type="component" value="Unassembled WGS sequence"/>
</dbReference>
<keyword evidence="2" id="KW-1185">Reference proteome</keyword>
<dbReference type="SUPFAM" id="SSF56784">
    <property type="entry name" value="HAD-like"/>
    <property type="match status" value="1"/>
</dbReference>
<dbReference type="NCBIfam" id="TIGR01484">
    <property type="entry name" value="HAD-SF-IIB"/>
    <property type="match status" value="1"/>
</dbReference>
<proteinExistence type="predicted"/>
<dbReference type="CDD" id="cd07516">
    <property type="entry name" value="HAD_Pase"/>
    <property type="match status" value="1"/>
</dbReference>
<dbReference type="GO" id="GO:0005829">
    <property type="term" value="C:cytosol"/>
    <property type="evidence" value="ECO:0007669"/>
    <property type="project" value="TreeGrafter"/>
</dbReference>
<evidence type="ECO:0000313" key="2">
    <source>
        <dbReference type="Proteomes" id="UP000190105"/>
    </source>
</evidence>
<dbReference type="RefSeq" id="WP_078696944.1">
    <property type="nucleotide sequence ID" value="NZ_FUYH01000014.1"/>
</dbReference>
<name>A0A1T4XWL4_9CLOT</name>
<dbReference type="Gene3D" id="3.30.1240.10">
    <property type="match status" value="1"/>
</dbReference>
<dbReference type="EMBL" id="FUYH01000014">
    <property type="protein sequence ID" value="SKA93455.1"/>
    <property type="molecule type" value="Genomic_DNA"/>
</dbReference>
<dbReference type="GO" id="GO:0016791">
    <property type="term" value="F:phosphatase activity"/>
    <property type="evidence" value="ECO:0007669"/>
    <property type="project" value="TreeGrafter"/>
</dbReference>
<reference evidence="2" key="1">
    <citation type="submission" date="2017-02" db="EMBL/GenBank/DDBJ databases">
        <authorList>
            <person name="Varghese N."/>
            <person name="Submissions S."/>
        </authorList>
    </citation>
    <scope>NUCLEOTIDE SEQUENCE [LARGE SCALE GENOMIC DNA]</scope>
    <source>
        <strain evidence="2">USBA 833</strain>
    </source>
</reference>
<protein>
    <submittedName>
        <fullName evidence="1">Uncharacterized protein</fullName>
    </submittedName>
</protein>
<dbReference type="OrthoDB" id="9781413at2"/>
<dbReference type="PANTHER" id="PTHR10000:SF8">
    <property type="entry name" value="HAD SUPERFAMILY HYDROLASE-LIKE, TYPE 3"/>
    <property type="match status" value="1"/>
</dbReference>
<dbReference type="PANTHER" id="PTHR10000">
    <property type="entry name" value="PHOSPHOSERINE PHOSPHATASE"/>
    <property type="match status" value="1"/>
</dbReference>
<evidence type="ECO:0000313" key="1">
    <source>
        <dbReference type="EMBL" id="SKA93455.1"/>
    </source>
</evidence>
<dbReference type="STRING" id="1147123.SAMN05443428_11417"/>
<gene>
    <name evidence="1" type="ORF">SAMN05443428_11417</name>
</gene>
<dbReference type="SFLD" id="SFLDG01140">
    <property type="entry name" value="C2.B:_Phosphomannomutase_and_P"/>
    <property type="match status" value="1"/>
</dbReference>
<dbReference type="InterPro" id="IPR036412">
    <property type="entry name" value="HAD-like_sf"/>
</dbReference>
<dbReference type="InterPro" id="IPR006379">
    <property type="entry name" value="HAD-SF_hydro_IIB"/>
</dbReference>
<dbReference type="AlphaFoldDB" id="A0A1T4XWL4"/>
<dbReference type="InterPro" id="IPR023214">
    <property type="entry name" value="HAD_sf"/>
</dbReference>
<dbReference type="GO" id="GO:0000287">
    <property type="term" value="F:magnesium ion binding"/>
    <property type="evidence" value="ECO:0007669"/>
    <property type="project" value="TreeGrafter"/>
</dbReference>
<dbReference type="SFLD" id="SFLDG01144">
    <property type="entry name" value="C2.B.4:_PGP_Like"/>
    <property type="match status" value="1"/>
</dbReference>
<dbReference type="InterPro" id="IPR000150">
    <property type="entry name" value="Cof"/>
</dbReference>
<dbReference type="Gene3D" id="3.40.50.1000">
    <property type="entry name" value="HAD superfamily/HAD-like"/>
    <property type="match status" value="1"/>
</dbReference>
<organism evidence="1 2">
    <name type="scientific">Caloramator quimbayensis</name>
    <dbReference type="NCBI Taxonomy" id="1147123"/>
    <lineage>
        <taxon>Bacteria</taxon>
        <taxon>Bacillati</taxon>
        <taxon>Bacillota</taxon>
        <taxon>Clostridia</taxon>
        <taxon>Eubacteriales</taxon>
        <taxon>Clostridiaceae</taxon>
        <taxon>Caloramator</taxon>
    </lineage>
</organism>
<dbReference type="SFLD" id="SFLDS00003">
    <property type="entry name" value="Haloacid_Dehalogenase"/>
    <property type="match status" value="1"/>
</dbReference>
<dbReference type="PROSITE" id="PS01229">
    <property type="entry name" value="COF_2"/>
    <property type="match status" value="1"/>
</dbReference>